<feature type="compositionally biased region" description="Pro residues" evidence="1">
    <location>
        <begin position="184"/>
        <end position="202"/>
    </location>
</feature>
<keyword evidence="4" id="KW-1185">Reference proteome</keyword>
<reference evidence="3 4" key="1">
    <citation type="submission" date="2020-08" db="EMBL/GenBank/DDBJ databases">
        <title>Genomic Encyclopedia of Type Strains, Phase IV (KMG-IV): sequencing the most valuable type-strain genomes for metagenomic binning, comparative biology and taxonomic classification.</title>
        <authorList>
            <person name="Goeker M."/>
        </authorList>
    </citation>
    <scope>NUCLEOTIDE SEQUENCE [LARGE SCALE GENOMIC DNA]</scope>
    <source>
        <strain evidence="3 4">DSM 25335</strain>
    </source>
</reference>
<evidence type="ECO:0000313" key="4">
    <source>
        <dbReference type="Proteomes" id="UP000566663"/>
    </source>
</evidence>
<accession>A0A7W8HYN0</accession>
<name>A0A7W8HYN0_9CAUL</name>
<protein>
    <submittedName>
        <fullName evidence="3">Uncharacterized protein</fullName>
    </submittedName>
</protein>
<keyword evidence="2" id="KW-0732">Signal</keyword>
<dbReference type="Proteomes" id="UP000566663">
    <property type="component" value="Unassembled WGS sequence"/>
</dbReference>
<dbReference type="AlphaFoldDB" id="A0A7W8HYN0"/>
<feature type="chain" id="PRO_5030944014" evidence="2">
    <location>
        <begin position="25"/>
        <end position="295"/>
    </location>
</feature>
<feature type="signal peptide" evidence="2">
    <location>
        <begin position="1"/>
        <end position="24"/>
    </location>
</feature>
<feature type="region of interest" description="Disordered" evidence="1">
    <location>
        <begin position="264"/>
        <end position="295"/>
    </location>
</feature>
<organism evidence="3 4">
    <name type="scientific">Brevundimonas basaltis</name>
    <dbReference type="NCBI Taxonomy" id="472166"/>
    <lineage>
        <taxon>Bacteria</taxon>
        <taxon>Pseudomonadati</taxon>
        <taxon>Pseudomonadota</taxon>
        <taxon>Alphaproteobacteria</taxon>
        <taxon>Caulobacterales</taxon>
        <taxon>Caulobacteraceae</taxon>
        <taxon>Brevundimonas</taxon>
    </lineage>
</organism>
<dbReference type="RefSeq" id="WP_183254427.1">
    <property type="nucleotide sequence ID" value="NZ_BAAAFF010000002.1"/>
</dbReference>
<evidence type="ECO:0000313" key="3">
    <source>
        <dbReference type="EMBL" id="MBB5292220.1"/>
    </source>
</evidence>
<feature type="compositionally biased region" description="Low complexity" evidence="1">
    <location>
        <begin position="110"/>
        <end position="121"/>
    </location>
</feature>
<proteinExistence type="predicted"/>
<comment type="caution">
    <text evidence="3">The sequence shown here is derived from an EMBL/GenBank/DDBJ whole genome shotgun (WGS) entry which is preliminary data.</text>
</comment>
<gene>
    <name evidence="3" type="ORF">HNQ67_001740</name>
</gene>
<evidence type="ECO:0000256" key="2">
    <source>
        <dbReference type="SAM" id="SignalP"/>
    </source>
</evidence>
<feature type="region of interest" description="Disordered" evidence="1">
    <location>
        <begin position="27"/>
        <end position="244"/>
    </location>
</feature>
<sequence>MRRASTLAAVLAVAVAGGVLLADAASAQSDPRYLSWSGRGEATPPQGGPVDSTPVRRDMRRPNPVIPHGGVAARDPAPNRLTPAPGPARRSLTPANAWLQPAAPAPEPAPAVAMAPSRAEPPLAPPPLRQGPEYLPDRGGRDQPAPAGLVYPAPAHAPDLGPGAPADPMAPRRDALIFQMQSSAPPPEPAAAPRLAPVPPGAEAPVQPRPVMAVAQSGEGPPRQAGGRYYSVHRQNGREPDALAIPEPSYVGLVVSDIETMASQDLAAPEQGPTLIRDRNGKMRAAPAPSDGDHQ</sequence>
<feature type="compositionally biased region" description="Low complexity" evidence="1">
    <location>
        <begin position="152"/>
        <end position="169"/>
    </location>
</feature>
<evidence type="ECO:0000256" key="1">
    <source>
        <dbReference type="SAM" id="MobiDB-lite"/>
    </source>
</evidence>
<dbReference type="EMBL" id="JACHFZ010000003">
    <property type="protein sequence ID" value="MBB5292220.1"/>
    <property type="molecule type" value="Genomic_DNA"/>
</dbReference>